<feature type="compositionally biased region" description="Low complexity" evidence="1">
    <location>
        <begin position="146"/>
        <end position="156"/>
    </location>
</feature>
<keyword evidence="3" id="KW-1185">Reference proteome</keyword>
<dbReference type="Proteomes" id="UP000479000">
    <property type="component" value="Unassembled WGS sequence"/>
</dbReference>
<evidence type="ECO:0000313" key="3">
    <source>
        <dbReference type="Proteomes" id="UP000479000"/>
    </source>
</evidence>
<dbReference type="EMBL" id="CADCXU010023752">
    <property type="protein sequence ID" value="CAB0011139.1"/>
    <property type="molecule type" value="Genomic_DNA"/>
</dbReference>
<evidence type="ECO:0000256" key="1">
    <source>
        <dbReference type="SAM" id="MobiDB-lite"/>
    </source>
</evidence>
<feature type="region of interest" description="Disordered" evidence="1">
    <location>
        <begin position="301"/>
        <end position="326"/>
    </location>
</feature>
<gene>
    <name evidence="2" type="ORF">NTEN_LOCUS16132</name>
</gene>
<sequence>MIHGSELRNHVKTNRIPVGQAFENHDVLQKRPNPLFHEFHSRPSPNPREMQNLVKQGLQASHLTPRGPEVSSGSRAAAGSRGPQSKSEQESKTLRSPTGYTHPLFSMSRRGQLSLTRPICPAWRKRTIFQNKLPMYMMEGATGAQRGFPRARGPRSSGPPPLVTPLLLHRQVPPPPPPEVPSLSSSVVWNSDSSERSSCPPLHPGVISFARHPRRSPGKSFRKIHPTKISYLTIKNFACLNETSGIETSRPYLNFSRSHSDSAEIPEGQVCEASKKDVLHLLPQLTISSWRSAKVVVEVERPPSDRVPLNRAPPGTSRVPLNRAPPGTSLSLTRAFTVWGLVRDNRA</sequence>
<feature type="region of interest" description="Disordered" evidence="1">
    <location>
        <begin position="63"/>
        <end position="105"/>
    </location>
</feature>
<dbReference type="AlphaFoldDB" id="A0A6H5H6N3"/>
<accession>A0A6H5H6N3</accession>
<organism evidence="2 3">
    <name type="scientific">Nesidiocoris tenuis</name>
    <dbReference type="NCBI Taxonomy" id="355587"/>
    <lineage>
        <taxon>Eukaryota</taxon>
        <taxon>Metazoa</taxon>
        <taxon>Ecdysozoa</taxon>
        <taxon>Arthropoda</taxon>
        <taxon>Hexapoda</taxon>
        <taxon>Insecta</taxon>
        <taxon>Pterygota</taxon>
        <taxon>Neoptera</taxon>
        <taxon>Paraneoptera</taxon>
        <taxon>Hemiptera</taxon>
        <taxon>Heteroptera</taxon>
        <taxon>Panheteroptera</taxon>
        <taxon>Cimicomorpha</taxon>
        <taxon>Miridae</taxon>
        <taxon>Dicyphina</taxon>
        <taxon>Nesidiocoris</taxon>
    </lineage>
</organism>
<feature type="region of interest" description="Disordered" evidence="1">
    <location>
        <begin position="145"/>
        <end position="164"/>
    </location>
</feature>
<protein>
    <submittedName>
        <fullName evidence="2">Uncharacterized protein</fullName>
    </submittedName>
</protein>
<feature type="non-terminal residue" evidence="2">
    <location>
        <position position="347"/>
    </location>
</feature>
<feature type="compositionally biased region" description="Low complexity" evidence="1">
    <location>
        <begin position="71"/>
        <end position="82"/>
    </location>
</feature>
<reference evidence="2 3" key="1">
    <citation type="submission" date="2020-02" db="EMBL/GenBank/DDBJ databases">
        <authorList>
            <person name="Ferguson B K."/>
        </authorList>
    </citation>
    <scope>NUCLEOTIDE SEQUENCE [LARGE SCALE GENOMIC DNA]</scope>
</reference>
<proteinExistence type="predicted"/>
<name>A0A6H5H6N3_9HEMI</name>
<evidence type="ECO:0000313" key="2">
    <source>
        <dbReference type="EMBL" id="CAB0011139.1"/>
    </source>
</evidence>